<keyword evidence="4 7" id="KW-0560">Oxidoreductase</keyword>
<evidence type="ECO:0000313" key="11">
    <source>
        <dbReference type="Proteomes" id="UP001478817"/>
    </source>
</evidence>
<dbReference type="PIRSF" id="PIRSF000102">
    <property type="entry name" value="Lac_mal_DH"/>
    <property type="match status" value="1"/>
</dbReference>
<comment type="caution">
    <text evidence="10">The sequence shown here is derived from an EMBL/GenBank/DDBJ whole genome shotgun (WGS) entry which is preliminary data.</text>
</comment>
<dbReference type="InterPro" id="IPR036291">
    <property type="entry name" value="NAD(P)-bd_dom_sf"/>
</dbReference>
<dbReference type="EC" id="1.1.1.27" evidence="3 6"/>
<dbReference type="Gene3D" id="3.90.110.10">
    <property type="entry name" value="Lactate dehydrogenase/glycoside hydrolase, family 4, C-terminal"/>
    <property type="match status" value="1"/>
</dbReference>
<dbReference type="InterPro" id="IPR011304">
    <property type="entry name" value="L-lactate_DH"/>
</dbReference>
<proteinExistence type="inferred from homology"/>
<dbReference type="Pfam" id="PF00056">
    <property type="entry name" value="Ldh_1_N"/>
    <property type="match status" value="1"/>
</dbReference>
<dbReference type="InterPro" id="IPR018177">
    <property type="entry name" value="L-lactate_DH_AS"/>
</dbReference>
<keyword evidence="11" id="KW-1185">Reference proteome</keyword>
<dbReference type="GO" id="GO:0004459">
    <property type="term" value="F:L-lactate dehydrogenase (NAD+) activity"/>
    <property type="evidence" value="ECO:0007669"/>
    <property type="project" value="UniProtKB-EC"/>
</dbReference>
<dbReference type="Gene3D" id="3.40.50.720">
    <property type="entry name" value="NAD(P)-binding Rossmann-like Domain"/>
    <property type="match status" value="1"/>
</dbReference>
<dbReference type="EMBL" id="JBBNGS010000001">
    <property type="protein sequence ID" value="MEQ2636856.1"/>
    <property type="molecule type" value="Genomic_DNA"/>
</dbReference>
<accession>A0ABV1IFM7</accession>
<comment type="pathway">
    <text evidence="1">Fermentation; pyruvate fermentation to lactate; (S)-lactate from pyruvate: step 1/1.</text>
</comment>
<dbReference type="InterPro" id="IPR001557">
    <property type="entry name" value="L-lactate/malate_DH"/>
</dbReference>
<name>A0ABV1IFM7_9ACTN</name>
<evidence type="ECO:0000256" key="4">
    <source>
        <dbReference type="ARBA" id="ARBA00023002"/>
    </source>
</evidence>
<evidence type="ECO:0000256" key="5">
    <source>
        <dbReference type="ARBA" id="ARBA00023027"/>
    </source>
</evidence>
<evidence type="ECO:0000259" key="8">
    <source>
        <dbReference type="Pfam" id="PF00056"/>
    </source>
</evidence>
<dbReference type="InterPro" id="IPR001236">
    <property type="entry name" value="Lactate/malate_DH_N"/>
</dbReference>
<protein>
    <recommendedName>
        <fullName evidence="3 6">L-lactate dehydrogenase</fullName>
        <ecNumber evidence="3 6">1.1.1.27</ecNumber>
    </recommendedName>
</protein>
<comment type="similarity">
    <text evidence="2">Belongs to the LDH/MDH superfamily. LDH family.</text>
</comment>
<dbReference type="RefSeq" id="WP_349181210.1">
    <property type="nucleotide sequence ID" value="NZ_JBBNGS010000001.1"/>
</dbReference>
<evidence type="ECO:0000256" key="2">
    <source>
        <dbReference type="ARBA" id="ARBA00006054"/>
    </source>
</evidence>
<dbReference type="CDD" id="cd05291">
    <property type="entry name" value="HicDH_like"/>
    <property type="match status" value="1"/>
</dbReference>
<dbReference type="InterPro" id="IPR022383">
    <property type="entry name" value="Lactate/malate_DH_C"/>
</dbReference>
<dbReference type="Pfam" id="PF02866">
    <property type="entry name" value="Ldh_1_C"/>
    <property type="match status" value="1"/>
</dbReference>
<dbReference type="PRINTS" id="PR00086">
    <property type="entry name" value="LLDHDRGNASE"/>
</dbReference>
<dbReference type="SUPFAM" id="SSF56327">
    <property type="entry name" value="LDH C-terminal domain-like"/>
    <property type="match status" value="1"/>
</dbReference>
<feature type="domain" description="Lactate/malate dehydrogenase C-terminal" evidence="9">
    <location>
        <begin position="155"/>
        <end position="321"/>
    </location>
</feature>
<dbReference type="InterPro" id="IPR015955">
    <property type="entry name" value="Lactate_DH/Glyco_Ohase_4_C"/>
</dbReference>
<evidence type="ECO:0000256" key="3">
    <source>
        <dbReference type="ARBA" id="ARBA00012967"/>
    </source>
</evidence>
<evidence type="ECO:0000256" key="6">
    <source>
        <dbReference type="NCBIfam" id="TIGR01771"/>
    </source>
</evidence>
<dbReference type="PROSITE" id="PS00064">
    <property type="entry name" value="L_LDH"/>
    <property type="match status" value="1"/>
</dbReference>
<feature type="domain" description="Lactate/malate dehydrogenase N-terminal" evidence="8">
    <location>
        <begin position="14"/>
        <end position="152"/>
    </location>
</feature>
<evidence type="ECO:0000259" key="9">
    <source>
        <dbReference type="Pfam" id="PF02866"/>
    </source>
</evidence>
<dbReference type="NCBIfam" id="TIGR01771">
    <property type="entry name" value="L-LDH-NAD"/>
    <property type="match status" value="1"/>
</dbReference>
<dbReference type="Proteomes" id="UP001478817">
    <property type="component" value="Unassembled WGS sequence"/>
</dbReference>
<evidence type="ECO:0000256" key="7">
    <source>
        <dbReference type="RuleBase" id="RU003369"/>
    </source>
</evidence>
<dbReference type="SUPFAM" id="SSF51735">
    <property type="entry name" value="NAD(P)-binding Rossmann-fold domains"/>
    <property type="match status" value="1"/>
</dbReference>
<evidence type="ECO:0000256" key="1">
    <source>
        <dbReference type="ARBA" id="ARBA00004843"/>
    </source>
</evidence>
<sequence>MTESMTEKKIRTRKAVIIGAGRVGSHSALCLMFQHLVNEIVFLDVNEGAARAQALDLEDLASGLGDSFKIRVGDYSDCADAHFVILTAGRSRRPGETRLQMLDGTIKVLDGVIGPLKESGFHGILISVSNPADIVVEYLYRNLGLARGRVFGTGTSLDSARLRRTLSGIINVNSKQIQAICMGEHGDSSFIPTSHISVQGIPLREYLSLQHSSVHDIDFNDVMTKVRESGSAIVSGKGCTEFGIASVVAGIVQSVLHNDHVVVPLSVHLDGEYGESGISAGVPCVLSDAGVETVLEIDLSYDERRAMRHSCDVIRDYVEKAMGPAEG</sequence>
<dbReference type="PANTHER" id="PTHR43128">
    <property type="entry name" value="L-2-HYDROXYCARBOXYLATE DEHYDROGENASE (NAD(P)(+))"/>
    <property type="match status" value="1"/>
</dbReference>
<dbReference type="PANTHER" id="PTHR43128:SF31">
    <property type="entry name" value="L-LACTATE DEHYDROGENASE"/>
    <property type="match status" value="1"/>
</dbReference>
<organism evidence="10 11">
    <name type="scientific">Paratractidigestivibacter faecalis</name>
    <dbReference type="NCBI Taxonomy" id="2292441"/>
    <lineage>
        <taxon>Bacteria</taxon>
        <taxon>Bacillati</taxon>
        <taxon>Actinomycetota</taxon>
        <taxon>Coriobacteriia</taxon>
        <taxon>Coriobacteriales</taxon>
        <taxon>Atopobiaceae</taxon>
        <taxon>Paratractidigestivibacter</taxon>
    </lineage>
</organism>
<reference evidence="10 11" key="1">
    <citation type="submission" date="2024-04" db="EMBL/GenBank/DDBJ databases">
        <title>Human intestinal bacterial collection.</title>
        <authorList>
            <person name="Pauvert C."/>
            <person name="Hitch T.C.A."/>
            <person name="Clavel T."/>
        </authorList>
    </citation>
    <scope>NUCLEOTIDE SEQUENCE [LARGE SCALE GENOMIC DNA]</scope>
    <source>
        <strain evidence="10 11">CLA-AA-H197</strain>
    </source>
</reference>
<evidence type="ECO:0000313" key="10">
    <source>
        <dbReference type="EMBL" id="MEQ2636856.1"/>
    </source>
</evidence>
<keyword evidence="5" id="KW-0520">NAD</keyword>
<gene>
    <name evidence="10" type="ORF">AAAT05_00605</name>
</gene>